<keyword evidence="1" id="KW-0472">Membrane</keyword>
<feature type="transmembrane region" description="Helical" evidence="1">
    <location>
        <begin position="119"/>
        <end position="140"/>
    </location>
</feature>
<dbReference type="Proteomes" id="UP001054945">
    <property type="component" value="Unassembled WGS sequence"/>
</dbReference>
<feature type="transmembrane region" description="Helical" evidence="1">
    <location>
        <begin position="147"/>
        <end position="166"/>
    </location>
</feature>
<keyword evidence="3" id="KW-1185">Reference proteome</keyword>
<comment type="caution">
    <text evidence="2">The sequence shown here is derived from an EMBL/GenBank/DDBJ whole genome shotgun (WGS) entry which is preliminary data.</text>
</comment>
<keyword evidence="1" id="KW-1133">Transmembrane helix</keyword>
<protein>
    <submittedName>
        <fullName evidence="2">Uncharacterized protein</fullName>
    </submittedName>
</protein>
<dbReference type="AlphaFoldDB" id="A0AAV4Y774"/>
<proteinExistence type="predicted"/>
<dbReference type="EMBL" id="BPLR01001443">
    <property type="protein sequence ID" value="GIZ02354.1"/>
    <property type="molecule type" value="Genomic_DNA"/>
</dbReference>
<evidence type="ECO:0000313" key="2">
    <source>
        <dbReference type="EMBL" id="GIZ02354.1"/>
    </source>
</evidence>
<keyword evidence="1" id="KW-0812">Transmembrane</keyword>
<name>A0AAV4Y774_CAEEX</name>
<reference evidence="2 3" key="1">
    <citation type="submission" date="2021-06" db="EMBL/GenBank/DDBJ databases">
        <title>Caerostris extrusa draft genome.</title>
        <authorList>
            <person name="Kono N."/>
            <person name="Arakawa K."/>
        </authorList>
    </citation>
    <scope>NUCLEOTIDE SEQUENCE [LARGE SCALE GENOMIC DNA]</scope>
</reference>
<organism evidence="2 3">
    <name type="scientific">Caerostris extrusa</name>
    <name type="common">Bark spider</name>
    <name type="synonym">Caerostris bankana</name>
    <dbReference type="NCBI Taxonomy" id="172846"/>
    <lineage>
        <taxon>Eukaryota</taxon>
        <taxon>Metazoa</taxon>
        <taxon>Ecdysozoa</taxon>
        <taxon>Arthropoda</taxon>
        <taxon>Chelicerata</taxon>
        <taxon>Arachnida</taxon>
        <taxon>Araneae</taxon>
        <taxon>Araneomorphae</taxon>
        <taxon>Entelegynae</taxon>
        <taxon>Araneoidea</taxon>
        <taxon>Araneidae</taxon>
        <taxon>Caerostris</taxon>
    </lineage>
</organism>
<evidence type="ECO:0000256" key="1">
    <source>
        <dbReference type="SAM" id="Phobius"/>
    </source>
</evidence>
<sequence length="168" mass="18755">MHFPTEKCIFRREADRIHAFSAVSLPSLRCYLIRAATVSRQDPLPSVTSRIIRIAEGSMGPKKVEPALRNLSVPKESIIRSHYSNSHNHRHTENGFLIQIVGIILMLLARNGWTSWNMHLLVSAALASSFYSVGIGCDICHCNAECIVKLLFADSFTLSVLIIVLLKL</sequence>
<gene>
    <name evidence="2" type="ORF">CEXT_322801</name>
</gene>
<accession>A0AAV4Y774</accession>
<evidence type="ECO:0000313" key="3">
    <source>
        <dbReference type="Proteomes" id="UP001054945"/>
    </source>
</evidence>